<dbReference type="Pfam" id="PF00496">
    <property type="entry name" value="SBP_bac_5"/>
    <property type="match status" value="1"/>
</dbReference>
<dbReference type="Proteomes" id="UP000503540">
    <property type="component" value="Chromosome"/>
</dbReference>
<gene>
    <name evidence="2" type="ORF">F5544_20200</name>
</gene>
<organism evidence="2 3">
    <name type="scientific">Nocardia arthritidis</name>
    <dbReference type="NCBI Taxonomy" id="228602"/>
    <lineage>
        <taxon>Bacteria</taxon>
        <taxon>Bacillati</taxon>
        <taxon>Actinomycetota</taxon>
        <taxon>Actinomycetes</taxon>
        <taxon>Mycobacteriales</taxon>
        <taxon>Nocardiaceae</taxon>
        <taxon>Nocardia</taxon>
    </lineage>
</organism>
<dbReference type="KEGG" id="nah:F5544_20200"/>
<protein>
    <submittedName>
        <fullName evidence="2">ABC transporter substrate-binding protein</fullName>
    </submittedName>
</protein>
<dbReference type="GO" id="GO:1904680">
    <property type="term" value="F:peptide transmembrane transporter activity"/>
    <property type="evidence" value="ECO:0007669"/>
    <property type="project" value="TreeGrafter"/>
</dbReference>
<dbReference type="InterPro" id="IPR039424">
    <property type="entry name" value="SBP_5"/>
</dbReference>
<reference evidence="2 3" key="1">
    <citation type="journal article" date="2019" name="ACS Chem. Biol.">
        <title>Identification and Mobilization of a Cryptic Antibiotic Biosynthesis Gene Locus from a Human-Pathogenic Nocardia Isolate.</title>
        <authorList>
            <person name="Herisse M."/>
            <person name="Ishida K."/>
            <person name="Porter J.L."/>
            <person name="Howden B."/>
            <person name="Hertweck C."/>
            <person name="Stinear T.P."/>
            <person name="Pidot S.J."/>
        </authorList>
    </citation>
    <scope>NUCLEOTIDE SEQUENCE [LARGE SCALE GENOMIC DNA]</scope>
    <source>
        <strain evidence="2 3">AUSMDU00012717</strain>
    </source>
</reference>
<accession>A0A6G9YF47</accession>
<dbReference type="PIRSF" id="PIRSF002741">
    <property type="entry name" value="MppA"/>
    <property type="match status" value="1"/>
</dbReference>
<dbReference type="AlphaFoldDB" id="A0A6G9YF47"/>
<dbReference type="PANTHER" id="PTHR30290:SF83">
    <property type="entry name" value="ABC TRANSPORTER SUBSTRATE-BINDING PROTEIN"/>
    <property type="match status" value="1"/>
</dbReference>
<proteinExistence type="predicted"/>
<dbReference type="Gene3D" id="3.90.76.10">
    <property type="entry name" value="Dipeptide-binding Protein, Domain 1"/>
    <property type="match status" value="1"/>
</dbReference>
<dbReference type="GO" id="GO:0015833">
    <property type="term" value="P:peptide transport"/>
    <property type="evidence" value="ECO:0007669"/>
    <property type="project" value="TreeGrafter"/>
</dbReference>
<sequence>MPGRRQRGDQAVLGRVDELRDPRVHIVAAVGNADDTDTRHAGPPVVGGRIGKTRTQYGRTKAREMASVRIHPMAGSDACGSVDPEPPHGCRHLLDPRESLLRLTKAMVLVAAAVLTAGLGLTGCSSSDSGGDTDLVKVNGGEPQNPLIPTNTNENMGGRVVDRLFAGLKYYDANGNAHDEMAQSIETNDRQHYKITIKPDWKFSDGTPVTAKSFVDAWNYGALGTNAQLQSFVFEPIVGFEDVQSNPPKAQTLSGLKVVDDKTFTVDLKRPSIDFVTGLGFAPFYPLPDVAFKDIKAFGEHPVGNGPYKLTSWEHNVKIEVVPNPEYHGGRPAKNKGLRFVMYQSYDTAYADLQADNLDALDLIPDSALTTYKKDLGDRAISKDIAYKQSIGIQQSAPHWGGQEGVLRRKAISAAIDRDLICDKIFHGTREPARDFTAKTLPGFNNDLPGVDALKFNPAEAKKLWAQADAISPWSGRYEIAYNSDGNHQGWVDAAANSIKNTLGIDAIGTPYPTFKNIRDKITSKTIGTAFRYGWQGDYPTMLEFLSVQYYSFSNGNDVEYKSPEFDNLLNAAYAAPTEQESYKLVAQAQAVLLRDMADIPLWDYTMPGGRSTKVKKAEMSWSGLFDFENIEK</sequence>
<dbReference type="InterPro" id="IPR030678">
    <property type="entry name" value="Peptide/Ni-bd"/>
</dbReference>
<dbReference type="InterPro" id="IPR000914">
    <property type="entry name" value="SBP_5_dom"/>
</dbReference>
<evidence type="ECO:0000313" key="2">
    <source>
        <dbReference type="EMBL" id="QIS11905.1"/>
    </source>
</evidence>
<dbReference type="Gene3D" id="3.10.105.10">
    <property type="entry name" value="Dipeptide-binding Protein, Domain 3"/>
    <property type="match status" value="1"/>
</dbReference>
<evidence type="ECO:0000259" key="1">
    <source>
        <dbReference type="Pfam" id="PF00496"/>
    </source>
</evidence>
<dbReference type="Gene3D" id="3.40.190.10">
    <property type="entry name" value="Periplasmic binding protein-like II"/>
    <property type="match status" value="1"/>
</dbReference>
<dbReference type="GO" id="GO:0042597">
    <property type="term" value="C:periplasmic space"/>
    <property type="evidence" value="ECO:0007669"/>
    <property type="project" value="UniProtKB-ARBA"/>
</dbReference>
<feature type="domain" description="Solute-binding protein family 5" evidence="1">
    <location>
        <begin position="180"/>
        <end position="556"/>
    </location>
</feature>
<dbReference type="EMBL" id="CP046172">
    <property type="protein sequence ID" value="QIS11905.1"/>
    <property type="molecule type" value="Genomic_DNA"/>
</dbReference>
<keyword evidence="3" id="KW-1185">Reference proteome</keyword>
<dbReference type="CDD" id="cd00995">
    <property type="entry name" value="PBP2_NikA_DppA_OppA_like"/>
    <property type="match status" value="1"/>
</dbReference>
<evidence type="ECO:0000313" key="3">
    <source>
        <dbReference type="Proteomes" id="UP000503540"/>
    </source>
</evidence>
<dbReference type="SUPFAM" id="SSF53850">
    <property type="entry name" value="Periplasmic binding protein-like II"/>
    <property type="match status" value="1"/>
</dbReference>
<dbReference type="GO" id="GO:0043190">
    <property type="term" value="C:ATP-binding cassette (ABC) transporter complex"/>
    <property type="evidence" value="ECO:0007669"/>
    <property type="project" value="InterPro"/>
</dbReference>
<dbReference type="PANTHER" id="PTHR30290">
    <property type="entry name" value="PERIPLASMIC BINDING COMPONENT OF ABC TRANSPORTER"/>
    <property type="match status" value="1"/>
</dbReference>
<name>A0A6G9YF47_9NOCA</name>